<accession>A0AAD5YHT5</accession>
<gene>
    <name evidence="2" type="ORF">NLI96_g6817</name>
</gene>
<protein>
    <submittedName>
        <fullName evidence="2">Uncharacterized protein</fullName>
    </submittedName>
</protein>
<evidence type="ECO:0000256" key="1">
    <source>
        <dbReference type="SAM" id="MobiDB-lite"/>
    </source>
</evidence>
<feature type="region of interest" description="Disordered" evidence="1">
    <location>
        <begin position="20"/>
        <end position="40"/>
    </location>
</feature>
<proteinExistence type="predicted"/>
<comment type="caution">
    <text evidence="2">The sequence shown here is derived from an EMBL/GenBank/DDBJ whole genome shotgun (WGS) entry which is preliminary data.</text>
</comment>
<evidence type="ECO:0000313" key="2">
    <source>
        <dbReference type="EMBL" id="KAJ3482677.1"/>
    </source>
</evidence>
<name>A0AAD5YHT5_9APHY</name>
<evidence type="ECO:0000313" key="3">
    <source>
        <dbReference type="Proteomes" id="UP001212997"/>
    </source>
</evidence>
<organism evidence="2 3">
    <name type="scientific">Meripilus lineatus</name>
    <dbReference type="NCBI Taxonomy" id="2056292"/>
    <lineage>
        <taxon>Eukaryota</taxon>
        <taxon>Fungi</taxon>
        <taxon>Dikarya</taxon>
        <taxon>Basidiomycota</taxon>
        <taxon>Agaricomycotina</taxon>
        <taxon>Agaricomycetes</taxon>
        <taxon>Polyporales</taxon>
        <taxon>Meripilaceae</taxon>
        <taxon>Meripilus</taxon>
    </lineage>
</organism>
<reference evidence="2" key="1">
    <citation type="submission" date="2022-07" db="EMBL/GenBank/DDBJ databases">
        <title>Genome Sequence of Physisporinus lineatus.</title>
        <authorList>
            <person name="Buettner E."/>
        </authorList>
    </citation>
    <scope>NUCLEOTIDE SEQUENCE</scope>
    <source>
        <strain evidence="2">VT162</strain>
    </source>
</reference>
<keyword evidence="3" id="KW-1185">Reference proteome</keyword>
<dbReference type="AlphaFoldDB" id="A0AAD5YHT5"/>
<sequence>MSHSSPPYLASRVCSRSVSRSSLTNHSERSSDSSIAFLNSNPKQQRPEKLAINGMDSTTAGDALKWLGSGQYLSAITTFRFSRLEFSQMTELHMAIQNCIHTLRYLSLLLPFQVDPTSNTGGHFDIPSFVGHKSLEYLELNPILARDVDTFASRLPELLPTSLVHLHIEFDKDFPSIFSPDSQPSWVLIDETLSGPDLSRLTYVWIWTSPEPENPWNFDLSKIRTTFRAMLPKSFKKGILWWIGYDLGNGKGHNISENDDKVVDLQSIRESYLYGS</sequence>
<dbReference type="EMBL" id="JANAWD010000262">
    <property type="protein sequence ID" value="KAJ3482677.1"/>
    <property type="molecule type" value="Genomic_DNA"/>
</dbReference>
<dbReference type="Proteomes" id="UP001212997">
    <property type="component" value="Unassembled WGS sequence"/>
</dbReference>